<dbReference type="InterPro" id="IPR036259">
    <property type="entry name" value="MFS_trans_sf"/>
</dbReference>
<feature type="transmembrane region" description="Helical" evidence="7">
    <location>
        <begin position="417"/>
        <end position="434"/>
    </location>
</feature>
<protein>
    <submittedName>
        <fullName evidence="9">MFS transporter</fullName>
    </submittedName>
</protein>
<name>A0ABW0HR29_9BACL</name>
<dbReference type="PROSITE" id="PS50850">
    <property type="entry name" value="MFS"/>
    <property type="match status" value="1"/>
</dbReference>
<evidence type="ECO:0000256" key="4">
    <source>
        <dbReference type="ARBA" id="ARBA00022692"/>
    </source>
</evidence>
<dbReference type="PANTHER" id="PTHR42718:SF47">
    <property type="entry name" value="METHYL VIOLOGEN RESISTANCE PROTEIN SMVA"/>
    <property type="match status" value="1"/>
</dbReference>
<feature type="transmembrane region" description="Helical" evidence="7">
    <location>
        <begin position="314"/>
        <end position="332"/>
    </location>
</feature>
<evidence type="ECO:0000313" key="9">
    <source>
        <dbReference type="EMBL" id="MFC5403543.1"/>
    </source>
</evidence>
<comment type="caution">
    <text evidence="9">The sequence shown here is derived from an EMBL/GenBank/DDBJ whole genome shotgun (WGS) entry which is preliminary data.</text>
</comment>
<dbReference type="RefSeq" id="WP_378132986.1">
    <property type="nucleotide sequence ID" value="NZ_JBHSMI010000023.1"/>
</dbReference>
<feature type="transmembrane region" description="Helical" evidence="7">
    <location>
        <begin position="152"/>
        <end position="175"/>
    </location>
</feature>
<dbReference type="SUPFAM" id="SSF103473">
    <property type="entry name" value="MFS general substrate transporter"/>
    <property type="match status" value="1"/>
</dbReference>
<reference evidence="10" key="1">
    <citation type="journal article" date="2019" name="Int. J. Syst. Evol. Microbiol.">
        <title>The Global Catalogue of Microorganisms (GCM) 10K type strain sequencing project: providing services to taxonomists for standard genome sequencing and annotation.</title>
        <authorList>
            <consortium name="The Broad Institute Genomics Platform"/>
            <consortium name="The Broad Institute Genome Sequencing Center for Infectious Disease"/>
            <person name="Wu L."/>
            <person name="Ma J."/>
        </authorList>
    </citation>
    <scope>NUCLEOTIDE SEQUENCE [LARGE SCALE GENOMIC DNA]</scope>
    <source>
        <strain evidence="10">CGMCC 1.18575</strain>
    </source>
</reference>
<evidence type="ECO:0000256" key="5">
    <source>
        <dbReference type="ARBA" id="ARBA00022989"/>
    </source>
</evidence>
<feature type="transmembrane region" description="Helical" evidence="7">
    <location>
        <begin position="490"/>
        <end position="510"/>
    </location>
</feature>
<sequence length="537" mass="55565">MSRQSSGEPVEEAALSNNLQAGLKDWLGLAVLALPALLVSIDVSVMILALPHIGVALGADSTQQLWIMDMYGFMLSGFLITMGTLGDLIGRRKLLMIGAAAFGLASVLAAFSNSPGMLIAARAILGIAGATVSPSTLALISNMFRDHKQRSLAIGIWFTCSMGGMALGPIVGGAMLEHFKWGSVFLLGVPVMVLLLLTAPLLLPEYRAPASGRLDMVSVVLSLCAILPTIYGIKEVAKHGGQALPIAAVLAGIIFGTIFVRRQRRLTSPLLDLRLFSTPAFRAGLGGMFGITFTGASMLFVAQHLQFVQGKSPLQAALWMLPGVVFSMAGMMMSPLVARRIRPAFLIGAGLVVSAAGCILLSQAGAVSGLTVLVVGYAMFSVGAAPFPSLSSDLIIGSAPPEKAGSAASLFQTSGEFAFALGIAVLGSLGAYIYRSHVAEFLPGNLSASEEAAARESLAGALSAAERLPGDAGSTLLHGAREAFASGMQAVALVSCALMLGIAIVAVTKLRHVPKIGMKSSGETTKELEMEVGNLQS</sequence>
<feature type="transmembrane region" description="Helical" evidence="7">
    <location>
        <begin position="370"/>
        <end position="396"/>
    </location>
</feature>
<dbReference type="EMBL" id="JBHSMI010000023">
    <property type="protein sequence ID" value="MFC5403543.1"/>
    <property type="molecule type" value="Genomic_DNA"/>
</dbReference>
<feature type="transmembrane region" description="Helical" evidence="7">
    <location>
        <begin position="214"/>
        <end position="231"/>
    </location>
</feature>
<feature type="domain" description="Major facilitator superfamily (MFS) profile" evidence="8">
    <location>
        <begin position="28"/>
        <end position="513"/>
    </location>
</feature>
<evidence type="ECO:0000313" key="10">
    <source>
        <dbReference type="Proteomes" id="UP001596113"/>
    </source>
</evidence>
<evidence type="ECO:0000259" key="8">
    <source>
        <dbReference type="PROSITE" id="PS50850"/>
    </source>
</evidence>
<dbReference type="InterPro" id="IPR011701">
    <property type="entry name" value="MFS"/>
</dbReference>
<keyword evidence="2" id="KW-0813">Transport</keyword>
<feature type="transmembrane region" description="Helical" evidence="7">
    <location>
        <begin position="280"/>
        <end position="302"/>
    </location>
</feature>
<comment type="subcellular location">
    <subcellularLocation>
        <location evidence="1">Cell membrane</location>
        <topology evidence="1">Multi-pass membrane protein</topology>
    </subcellularLocation>
</comment>
<feature type="transmembrane region" description="Helical" evidence="7">
    <location>
        <begin position="94"/>
        <end position="111"/>
    </location>
</feature>
<dbReference type="PANTHER" id="PTHR42718">
    <property type="entry name" value="MAJOR FACILITATOR SUPERFAMILY MULTIDRUG TRANSPORTER MFSC"/>
    <property type="match status" value="1"/>
</dbReference>
<feature type="transmembrane region" description="Helical" evidence="7">
    <location>
        <begin position="70"/>
        <end position="89"/>
    </location>
</feature>
<evidence type="ECO:0000256" key="7">
    <source>
        <dbReference type="SAM" id="Phobius"/>
    </source>
</evidence>
<evidence type="ECO:0000256" key="6">
    <source>
        <dbReference type="ARBA" id="ARBA00023136"/>
    </source>
</evidence>
<evidence type="ECO:0000256" key="1">
    <source>
        <dbReference type="ARBA" id="ARBA00004651"/>
    </source>
</evidence>
<keyword evidence="3" id="KW-1003">Cell membrane</keyword>
<dbReference type="Gene3D" id="1.20.1720.10">
    <property type="entry name" value="Multidrug resistance protein D"/>
    <property type="match status" value="1"/>
</dbReference>
<feature type="transmembrane region" description="Helical" evidence="7">
    <location>
        <begin position="26"/>
        <end position="50"/>
    </location>
</feature>
<dbReference type="InterPro" id="IPR020846">
    <property type="entry name" value="MFS_dom"/>
</dbReference>
<dbReference type="Proteomes" id="UP001596113">
    <property type="component" value="Unassembled WGS sequence"/>
</dbReference>
<feature type="transmembrane region" description="Helical" evidence="7">
    <location>
        <begin position="243"/>
        <end position="260"/>
    </location>
</feature>
<keyword evidence="5 7" id="KW-1133">Transmembrane helix</keyword>
<keyword evidence="6 7" id="KW-0472">Membrane</keyword>
<feature type="transmembrane region" description="Helical" evidence="7">
    <location>
        <begin position="117"/>
        <end position="140"/>
    </location>
</feature>
<dbReference type="CDD" id="cd17321">
    <property type="entry name" value="MFS_MMR_MDR_like"/>
    <property type="match status" value="1"/>
</dbReference>
<dbReference type="Pfam" id="PF07690">
    <property type="entry name" value="MFS_1"/>
    <property type="match status" value="1"/>
</dbReference>
<keyword evidence="4 7" id="KW-0812">Transmembrane</keyword>
<dbReference type="Gene3D" id="1.20.1250.20">
    <property type="entry name" value="MFS general substrate transporter like domains"/>
    <property type="match status" value="1"/>
</dbReference>
<organism evidence="9 10">
    <name type="scientific">Cohnella soli</name>
    <dbReference type="NCBI Taxonomy" id="425005"/>
    <lineage>
        <taxon>Bacteria</taxon>
        <taxon>Bacillati</taxon>
        <taxon>Bacillota</taxon>
        <taxon>Bacilli</taxon>
        <taxon>Bacillales</taxon>
        <taxon>Paenibacillaceae</taxon>
        <taxon>Cohnella</taxon>
    </lineage>
</organism>
<feature type="transmembrane region" description="Helical" evidence="7">
    <location>
        <begin position="181"/>
        <end position="202"/>
    </location>
</feature>
<evidence type="ECO:0000256" key="3">
    <source>
        <dbReference type="ARBA" id="ARBA00022475"/>
    </source>
</evidence>
<gene>
    <name evidence="9" type="ORF">ACFPOF_12445</name>
</gene>
<feature type="transmembrane region" description="Helical" evidence="7">
    <location>
        <begin position="344"/>
        <end position="364"/>
    </location>
</feature>
<proteinExistence type="predicted"/>
<evidence type="ECO:0000256" key="2">
    <source>
        <dbReference type="ARBA" id="ARBA00022448"/>
    </source>
</evidence>
<accession>A0ABW0HR29</accession>
<keyword evidence="10" id="KW-1185">Reference proteome</keyword>